<dbReference type="InterPro" id="IPR036097">
    <property type="entry name" value="HisK_dim/P_sf"/>
</dbReference>
<dbReference type="InterPro" id="IPR005467">
    <property type="entry name" value="His_kinase_dom"/>
</dbReference>
<dbReference type="SMART" id="SM00388">
    <property type="entry name" value="HisKA"/>
    <property type="match status" value="1"/>
</dbReference>
<dbReference type="InterPro" id="IPR003594">
    <property type="entry name" value="HATPase_dom"/>
</dbReference>
<dbReference type="SUPFAM" id="SSF47384">
    <property type="entry name" value="Homodimeric domain of signal transducing histidine kinase"/>
    <property type="match status" value="1"/>
</dbReference>
<feature type="transmembrane region" description="Helical" evidence="3">
    <location>
        <begin position="15"/>
        <end position="35"/>
    </location>
</feature>
<dbReference type="EC" id="2.7.13.3" evidence="2"/>
<evidence type="ECO:0000313" key="5">
    <source>
        <dbReference type="EMBL" id="SUX10982.1"/>
    </source>
</evidence>
<dbReference type="Proteomes" id="UP000254920">
    <property type="component" value="Unassembled WGS sequence"/>
</dbReference>
<evidence type="ECO:0000256" key="3">
    <source>
        <dbReference type="SAM" id="Phobius"/>
    </source>
</evidence>
<dbReference type="EMBL" id="UFVD01000001">
    <property type="protein sequence ID" value="SUX10982.1"/>
    <property type="molecule type" value="Genomic_DNA"/>
</dbReference>
<dbReference type="SMART" id="SM00387">
    <property type="entry name" value="HATPase_c"/>
    <property type="match status" value="1"/>
</dbReference>
<dbReference type="PANTHER" id="PTHR43065">
    <property type="entry name" value="SENSOR HISTIDINE KINASE"/>
    <property type="match status" value="1"/>
</dbReference>
<evidence type="ECO:0000259" key="4">
    <source>
        <dbReference type="PROSITE" id="PS50109"/>
    </source>
</evidence>
<accession>A0A381DJV6</accession>
<dbReference type="Pfam" id="PF02518">
    <property type="entry name" value="HATPase_c"/>
    <property type="match status" value="1"/>
</dbReference>
<organism evidence="5 6">
    <name type="scientific">Campylobacter sputorum subsp. sputorum</name>
    <dbReference type="NCBI Taxonomy" id="32024"/>
    <lineage>
        <taxon>Bacteria</taxon>
        <taxon>Pseudomonadati</taxon>
        <taxon>Campylobacterota</taxon>
        <taxon>Epsilonproteobacteria</taxon>
        <taxon>Campylobacterales</taxon>
        <taxon>Campylobacteraceae</taxon>
        <taxon>Campylobacter</taxon>
    </lineage>
</organism>
<protein>
    <recommendedName>
        <fullName evidence="2">histidine kinase</fullName>
        <ecNumber evidence="2">2.7.13.3</ecNumber>
    </recommendedName>
</protein>
<dbReference type="OrthoDB" id="5351074at2"/>
<comment type="catalytic activity">
    <reaction evidence="1">
        <text>ATP + protein L-histidine = ADP + protein N-phospho-L-histidine.</text>
        <dbReference type="EC" id="2.7.13.3"/>
    </reaction>
</comment>
<evidence type="ECO:0000256" key="2">
    <source>
        <dbReference type="ARBA" id="ARBA00012438"/>
    </source>
</evidence>
<evidence type="ECO:0000313" key="6">
    <source>
        <dbReference type="Proteomes" id="UP000254920"/>
    </source>
</evidence>
<dbReference type="InterPro" id="IPR036890">
    <property type="entry name" value="HATPase_C_sf"/>
</dbReference>
<feature type="domain" description="Histidine kinase" evidence="4">
    <location>
        <begin position="65"/>
        <end position="275"/>
    </location>
</feature>
<dbReference type="AlphaFoldDB" id="A0A381DJV6"/>
<dbReference type="RefSeq" id="WP_115616046.1">
    <property type="nucleotide sequence ID" value="NZ_UFVD01000001.1"/>
</dbReference>
<dbReference type="InterPro" id="IPR003661">
    <property type="entry name" value="HisK_dim/P_dom"/>
</dbReference>
<dbReference type="Gene3D" id="1.10.287.130">
    <property type="match status" value="1"/>
</dbReference>
<sequence length="278" mass="31900">MIVLKPLQILLKNGVILLIAFMFLIAISNLLHTFIHEKILKKQKEYEFILSHELKMSETGELISVIAHQLKQPINSSMLILSNVLNLKKSGELSDDELYESINLCIKSNQMMDKTVESFRKFYKFDDEIKTFDLRTSILSLSNILHTTFSRYNINLKMDNFDIELRNNESFLQQVLLVLLQNSKDALKTKKSDKLIEIKANVVYNNVEIMICDNGSGVKYPKNIFLKYKKSTKKDGSGIGLYLSKLIAQNKLSGDLELFSPKNPTIFKLSIKQNLDIA</sequence>
<reference evidence="5 6" key="1">
    <citation type="submission" date="2018-06" db="EMBL/GenBank/DDBJ databases">
        <authorList>
            <consortium name="Pathogen Informatics"/>
            <person name="Doyle S."/>
        </authorList>
    </citation>
    <scope>NUCLEOTIDE SEQUENCE [LARGE SCALE GENOMIC DNA]</scope>
    <source>
        <strain evidence="5 6">NCTC12475</strain>
    </source>
</reference>
<evidence type="ECO:0000256" key="1">
    <source>
        <dbReference type="ARBA" id="ARBA00000085"/>
    </source>
</evidence>
<gene>
    <name evidence="5" type="primary">fixL_1</name>
    <name evidence="5" type="ORF">NCTC12475_01195</name>
</gene>
<dbReference type="SUPFAM" id="SSF55874">
    <property type="entry name" value="ATPase domain of HSP90 chaperone/DNA topoisomerase II/histidine kinase"/>
    <property type="match status" value="1"/>
</dbReference>
<keyword evidence="3" id="KW-1133">Transmembrane helix</keyword>
<keyword evidence="5" id="KW-0808">Transferase</keyword>
<name>A0A381DJV6_9BACT</name>
<proteinExistence type="predicted"/>
<keyword evidence="6" id="KW-1185">Reference proteome</keyword>
<keyword evidence="5" id="KW-0418">Kinase</keyword>
<dbReference type="PROSITE" id="PS50109">
    <property type="entry name" value="HIS_KIN"/>
    <property type="match status" value="1"/>
</dbReference>
<keyword evidence="3" id="KW-0472">Membrane</keyword>
<keyword evidence="3" id="KW-0812">Transmembrane</keyword>
<dbReference type="Gene3D" id="3.30.565.10">
    <property type="entry name" value="Histidine kinase-like ATPase, C-terminal domain"/>
    <property type="match status" value="1"/>
</dbReference>
<dbReference type="PANTHER" id="PTHR43065:SF42">
    <property type="entry name" value="TWO-COMPONENT SENSOR PPRA"/>
    <property type="match status" value="1"/>
</dbReference>
<dbReference type="GO" id="GO:0000155">
    <property type="term" value="F:phosphorelay sensor kinase activity"/>
    <property type="evidence" value="ECO:0007669"/>
    <property type="project" value="InterPro"/>
</dbReference>
<dbReference type="STRING" id="32024.GCA_000788295_01360"/>